<dbReference type="InterPro" id="IPR023214">
    <property type="entry name" value="HAD_sf"/>
</dbReference>
<dbReference type="GeneID" id="76198045"/>
<dbReference type="GO" id="GO:0016787">
    <property type="term" value="F:hydrolase activity"/>
    <property type="evidence" value="ECO:0007669"/>
    <property type="project" value="UniProtKB-KW"/>
</dbReference>
<dbReference type="Gene3D" id="1.10.150.240">
    <property type="entry name" value="Putative phosphatase, domain 2"/>
    <property type="match status" value="1"/>
</dbReference>
<gene>
    <name evidence="2" type="ORF">ACFQL7_00650</name>
</gene>
<dbReference type="PANTHER" id="PTHR43434">
    <property type="entry name" value="PHOSPHOGLYCOLATE PHOSPHATASE"/>
    <property type="match status" value="1"/>
</dbReference>
<dbReference type="PANTHER" id="PTHR43434:SF1">
    <property type="entry name" value="PHOSPHOGLYCOLATE PHOSPHATASE"/>
    <property type="match status" value="1"/>
</dbReference>
<dbReference type="SFLD" id="SFLDS00003">
    <property type="entry name" value="Haloacid_Dehalogenase"/>
    <property type="match status" value="1"/>
</dbReference>
<dbReference type="InterPro" id="IPR036412">
    <property type="entry name" value="HAD-like_sf"/>
</dbReference>
<dbReference type="InterPro" id="IPR050155">
    <property type="entry name" value="HAD-like_hydrolase_sf"/>
</dbReference>
<dbReference type="Proteomes" id="UP001596417">
    <property type="component" value="Unassembled WGS sequence"/>
</dbReference>
<protein>
    <submittedName>
        <fullName evidence="2">HAD family hydrolase</fullName>
        <ecNumber evidence="2">3.-.-.-</ecNumber>
    </submittedName>
</protein>
<dbReference type="SFLD" id="SFLDG01129">
    <property type="entry name" value="C1.5:_HAD__Beta-PGM__Phosphata"/>
    <property type="match status" value="1"/>
</dbReference>
<accession>A0ABD5YGK5</accession>
<organism evidence="2 3">
    <name type="scientific">Halocatena marina</name>
    <dbReference type="NCBI Taxonomy" id="2934937"/>
    <lineage>
        <taxon>Archaea</taxon>
        <taxon>Methanobacteriati</taxon>
        <taxon>Methanobacteriota</taxon>
        <taxon>Stenosarchaea group</taxon>
        <taxon>Halobacteria</taxon>
        <taxon>Halobacteriales</taxon>
        <taxon>Natronomonadaceae</taxon>
        <taxon>Halocatena</taxon>
    </lineage>
</organism>
<dbReference type="SUPFAM" id="SSF56784">
    <property type="entry name" value="HAD-like"/>
    <property type="match status" value="1"/>
</dbReference>
<evidence type="ECO:0000256" key="1">
    <source>
        <dbReference type="ARBA" id="ARBA00007958"/>
    </source>
</evidence>
<proteinExistence type="inferred from homology"/>
<evidence type="ECO:0000313" key="2">
    <source>
        <dbReference type="EMBL" id="MFC7188511.1"/>
    </source>
</evidence>
<dbReference type="AlphaFoldDB" id="A0ABD5YGK5"/>
<dbReference type="Pfam" id="PF13419">
    <property type="entry name" value="HAD_2"/>
    <property type="match status" value="1"/>
</dbReference>
<name>A0ABD5YGK5_9EURY</name>
<dbReference type="EMBL" id="JBHTAX010000001">
    <property type="protein sequence ID" value="MFC7188511.1"/>
    <property type="molecule type" value="Genomic_DNA"/>
</dbReference>
<evidence type="ECO:0000313" key="3">
    <source>
        <dbReference type="Proteomes" id="UP001596417"/>
    </source>
</evidence>
<dbReference type="EC" id="3.-.-.-" evidence="2"/>
<dbReference type="InterPro" id="IPR041492">
    <property type="entry name" value="HAD_2"/>
</dbReference>
<dbReference type="InterPro" id="IPR023198">
    <property type="entry name" value="PGP-like_dom2"/>
</dbReference>
<comment type="similarity">
    <text evidence="1">Belongs to the HAD-like hydrolase superfamily.</text>
</comment>
<dbReference type="NCBIfam" id="TIGR01549">
    <property type="entry name" value="HAD-SF-IA-v1"/>
    <property type="match status" value="1"/>
</dbReference>
<keyword evidence="3" id="KW-1185">Reference proteome</keyword>
<comment type="caution">
    <text evidence="2">The sequence shown here is derived from an EMBL/GenBank/DDBJ whole genome shotgun (WGS) entry which is preliminary data.</text>
</comment>
<sequence>MYDAIIFDNDGVLTELTDRTVIRDAVCKAFEAFDVTNPSDEHVAALSIGVTIDRLERVCSEYDLSPTAFWEQRDTNSSRAQQAEIRAGRKPLYDDIEAVWSLEHPRGIVSSNQHATIECIIDHFELDGRFETYYGRKPTIEHVRKKKPNPYFIERAMADLESENALYVGDSESDIRAAENSGIDSAFIRRSHRSDTLLSTEPTYEIDDLWELEALVS</sequence>
<keyword evidence="2" id="KW-0378">Hydrolase</keyword>
<dbReference type="RefSeq" id="WP_248903910.1">
    <property type="nucleotide sequence ID" value="NZ_CP109979.1"/>
</dbReference>
<reference evidence="2 3" key="1">
    <citation type="journal article" date="2019" name="Int. J. Syst. Evol. Microbiol.">
        <title>The Global Catalogue of Microorganisms (GCM) 10K type strain sequencing project: providing services to taxonomists for standard genome sequencing and annotation.</title>
        <authorList>
            <consortium name="The Broad Institute Genomics Platform"/>
            <consortium name="The Broad Institute Genome Sequencing Center for Infectious Disease"/>
            <person name="Wu L."/>
            <person name="Ma J."/>
        </authorList>
    </citation>
    <scope>NUCLEOTIDE SEQUENCE [LARGE SCALE GENOMIC DNA]</scope>
    <source>
        <strain evidence="2 3">RDMS1</strain>
    </source>
</reference>
<dbReference type="InterPro" id="IPR006439">
    <property type="entry name" value="HAD-SF_hydro_IA"/>
</dbReference>
<dbReference type="Gene3D" id="3.40.50.1000">
    <property type="entry name" value="HAD superfamily/HAD-like"/>
    <property type="match status" value="1"/>
</dbReference>